<dbReference type="Pfam" id="PF01451">
    <property type="entry name" value="LMWPc"/>
    <property type="match status" value="1"/>
</dbReference>
<proteinExistence type="predicted"/>
<gene>
    <name evidence="3" type="ORF">SAHL_06435</name>
</gene>
<organism evidence="3 4">
    <name type="scientific">Salinisphaera orenii YIM 95161</name>
    <dbReference type="NCBI Taxonomy" id="1051139"/>
    <lineage>
        <taxon>Bacteria</taxon>
        <taxon>Pseudomonadati</taxon>
        <taxon>Pseudomonadota</taxon>
        <taxon>Gammaproteobacteria</taxon>
        <taxon>Salinisphaerales</taxon>
        <taxon>Salinisphaeraceae</taxon>
        <taxon>Salinisphaera</taxon>
    </lineage>
</organism>
<evidence type="ECO:0000313" key="3">
    <source>
        <dbReference type="EMBL" id="ROO31755.1"/>
    </source>
</evidence>
<reference evidence="3 4" key="1">
    <citation type="submission" date="2013-10" db="EMBL/GenBank/DDBJ databases">
        <title>Salinisphaera halophila YIM 95161 Genome Sequencing.</title>
        <authorList>
            <person name="Lai Q."/>
            <person name="Li C."/>
            <person name="Shao Z."/>
        </authorList>
    </citation>
    <scope>NUCLEOTIDE SEQUENCE [LARGE SCALE GENOMIC DNA]</scope>
    <source>
        <strain evidence="3 4">YIM 95161</strain>
    </source>
</reference>
<dbReference type="AlphaFoldDB" id="A0A423Q0H3"/>
<protein>
    <submittedName>
        <fullName evidence="3">Arsenate reductase</fullName>
    </submittedName>
</protein>
<dbReference type="Proteomes" id="UP000285123">
    <property type="component" value="Unassembled WGS sequence"/>
</dbReference>
<comment type="caution">
    <text evidence="3">The sequence shown here is derived from an EMBL/GenBank/DDBJ whole genome shotgun (WGS) entry which is preliminary data.</text>
</comment>
<evidence type="ECO:0000259" key="2">
    <source>
        <dbReference type="SMART" id="SM00226"/>
    </source>
</evidence>
<dbReference type="Gene3D" id="3.40.50.2300">
    <property type="match status" value="1"/>
</dbReference>
<dbReference type="SUPFAM" id="SSF52788">
    <property type="entry name" value="Phosphotyrosine protein phosphatases I"/>
    <property type="match status" value="1"/>
</dbReference>
<evidence type="ECO:0000256" key="1">
    <source>
        <dbReference type="ARBA" id="ARBA00022849"/>
    </source>
</evidence>
<dbReference type="EMBL" id="AYKF01000069">
    <property type="protein sequence ID" value="ROO31755.1"/>
    <property type="molecule type" value="Genomic_DNA"/>
</dbReference>
<dbReference type="PANTHER" id="PTHR43428:SF1">
    <property type="entry name" value="ARSENATE REDUCTASE"/>
    <property type="match status" value="1"/>
</dbReference>
<dbReference type="SMART" id="SM00226">
    <property type="entry name" value="LMWPc"/>
    <property type="match status" value="1"/>
</dbReference>
<dbReference type="InterPro" id="IPR023485">
    <property type="entry name" value="Ptyr_pPase"/>
</dbReference>
<evidence type="ECO:0000313" key="4">
    <source>
        <dbReference type="Proteomes" id="UP000285123"/>
    </source>
</evidence>
<feature type="domain" description="Phosphotyrosine protein phosphatase I" evidence="2">
    <location>
        <begin position="8"/>
        <end position="146"/>
    </location>
</feature>
<dbReference type="CDD" id="cd16345">
    <property type="entry name" value="LMWP_ArsC"/>
    <property type="match status" value="1"/>
</dbReference>
<dbReference type="GO" id="GO:0046685">
    <property type="term" value="P:response to arsenic-containing substance"/>
    <property type="evidence" value="ECO:0007669"/>
    <property type="project" value="UniProtKB-KW"/>
</dbReference>
<dbReference type="InterPro" id="IPR036196">
    <property type="entry name" value="Ptyr_pPase_sf"/>
</dbReference>
<keyword evidence="1" id="KW-0059">Arsenical resistance</keyword>
<dbReference type="OrthoDB" id="9793058at2"/>
<accession>A0A423Q0H3</accession>
<name>A0A423Q0H3_9GAMM</name>
<dbReference type="PANTHER" id="PTHR43428">
    <property type="entry name" value="ARSENATE REDUCTASE"/>
    <property type="match status" value="1"/>
</dbReference>
<sequence length="176" mass="19527">MSDTERTYNVLFLCQHNSARSIFGEALLNGLSHTHLRGFSAGSEPGEHIHPLAAELLTSMRIATDALYPKHWDVFKRDDAPTIDFVFSVCDVTLGQTCPTWPGRPVTAHWGIDDPSQIAGEEARRRQAFRKAFYAMRARIQLFANLPIASLDRFRLQAEVDAIGRVDASDTAGAEA</sequence>
<dbReference type="RefSeq" id="WP_123590579.1">
    <property type="nucleotide sequence ID" value="NZ_AYKF01000069.1"/>
</dbReference>